<dbReference type="Gene3D" id="3.40.50.150">
    <property type="entry name" value="Vaccinia Virus protein VP39"/>
    <property type="match status" value="1"/>
</dbReference>
<dbReference type="EMBL" id="OB661005">
    <property type="protein sequence ID" value="CAD7227023.1"/>
    <property type="molecule type" value="Genomic_DNA"/>
</dbReference>
<feature type="region of interest" description="Disordered" evidence="1">
    <location>
        <begin position="1"/>
        <end position="39"/>
    </location>
</feature>
<keyword evidence="2" id="KW-1133">Transmembrane helix</keyword>
<organism evidence="3">
    <name type="scientific">Cyprideis torosa</name>
    <dbReference type="NCBI Taxonomy" id="163714"/>
    <lineage>
        <taxon>Eukaryota</taxon>
        <taxon>Metazoa</taxon>
        <taxon>Ecdysozoa</taxon>
        <taxon>Arthropoda</taxon>
        <taxon>Crustacea</taxon>
        <taxon>Oligostraca</taxon>
        <taxon>Ostracoda</taxon>
        <taxon>Podocopa</taxon>
        <taxon>Podocopida</taxon>
        <taxon>Cytherocopina</taxon>
        <taxon>Cytheroidea</taxon>
        <taxon>Cytherideidae</taxon>
        <taxon>Cyprideis</taxon>
    </lineage>
</organism>
<protein>
    <submittedName>
        <fullName evidence="3">Uncharacterized protein</fullName>
    </submittedName>
</protein>
<dbReference type="AlphaFoldDB" id="A0A7R8W9T6"/>
<feature type="compositionally biased region" description="Polar residues" evidence="1">
    <location>
        <begin position="1"/>
        <end position="13"/>
    </location>
</feature>
<evidence type="ECO:0000313" key="3">
    <source>
        <dbReference type="EMBL" id="CAD7227023.1"/>
    </source>
</evidence>
<dbReference type="SUPFAM" id="SSF53335">
    <property type="entry name" value="S-adenosyl-L-methionine-dependent methyltransferases"/>
    <property type="match status" value="1"/>
</dbReference>
<keyword evidence="2" id="KW-0812">Transmembrane</keyword>
<gene>
    <name evidence="3" type="ORF">CTOB1V02_LOCUS4934</name>
</gene>
<reference evidence="3" key="1">
    <citation type="submission" date="2020-11" db="EMBL/GenBank/DDBJ databases">
        <authorList>
            <person name="Tran Van P."/>
        </authorList>
    </citation>
    <scope>NUCLEOTIDE SEQUENCE</scope>
</reference>
<sequence length="162" mass="18279">MIRRQPTSPSPTISPKDARKTRAASSSLPSRTGSGRHWSSRSRRIRIRIRNRPGQTAEGIVVPVVYFEILQLLHPRPGQKVLDVGCGIVLNIVLICLLALSIIYFIVCAILIHGVRTIFLIIFAGFWIYAILVVISYYQALKEGFEVPPPKINHPSFWNQYS</sequence>
<keyword evidence="2" id="KW-0472">Membrane</keyword>
<feature type="transmembrane region" description="Helical" evidence="2">
    <location>
        <begin position="118"/>
        <end position="138"/>
    </location>
</feature>
<proteinExistence type="predicted"/>
<evidence type="ECO:0000256" key="2">
    <source>
        <dbReference type="SAM" id="Phobius"/>
    </source>
</evidence>
<accession>A0A7R8W9T6</accession>
<name>A0A7R8W9T6_9CRUS</name>
<feature type="transmembrane region" description="Helical" evidence="2">
    <location>
        <begin position="88"/>
        <end position="112"/>
    </location>
</feature>
<dbReference type="OrthoDB" id="10017101at2759"/>
<evidence type="ECO:0000256" key="1">
    <source>
        <dbReference type="SAM" id="MobiDB-lite"/>
    </source>
</evidence>
<dbReference type="InterPro" id="IPR029063">
    <property type="entry name" value="SAM-dependent_MTases_sf"/>
</dbReference>